<dbReference type="PROSITE" id="PS50113">
    <property type="entry name" value="PAC"/>
    <property type="match status" value="4"/>
</dbReference>
<evidence type="ECO:0000256" key="1">
    <source>
        <dbReference type="ARBA" id="ARBA00000085"/>
    </source>
</evidence>
<dbReference type="InterPro" id="IPR005467">
    <property type="entry name" value="His_kinase_dom"/>
</dbReference>
<keyword evidence="7" id="KW-0472">Membrane</keyword>
<proteinExistence type="predicted"/>
<dbReference type="Gene3D" id="2.10.70.100">
    <property type="match status" value="1"/>
</dbReference>
<evidence type="ECO:0000256" key="5">
    <source>
        <dbReference type="ARBA" id="ARBA00022777"/>
    </source>
</evidence>
<keyword evidence="3" id="KW-0597">Phosphoprotein</keyword>
<evidence type="ECO:0000259" key="8">
    <source>
        <dbReference type="PROSITE" id="PS50109"/>
    </source>
</evidence>
<keyword evidence="4" id="KW-0808">Transferase</keyword>
<accession>A0AB35YNB3</accession>
<evidence type="ECO:0000256" key="7">
    <source>
        <dbReference type="SAM" id="Phobius"/>
    </source>
</evidence>
<dbReference type="PRINTS" id="PR00344">
    <property type="entry name" value="BCTRLSENSOR"/>
</dbReference>
<feature type="transmembrane region" description="Helical" evidence="7">
    <location>
        <begin position="179"/>
        <end position="199"/>
    </location>
</feature>
<dbReference type="RefSeq" id="WP_279447996.1">
    <property type="nucleotide sequence ID" value="NZ_JAZBJM010000001.1"/>
</dbReference>
<dbReference type="EMBL" id="JBANCF010000004">
    <property type="protein sequence ID" value="MEM0573324.1"/>
    <property type="molecule type" value="Genomic_DNA"/>
</dbReference>
<dbReference type="InterPro" id="IPR000700">
    <property type="entry name" value="PAS-assoc_C"/>
</dbReference>
<dbReference type="SMART" id="SM00091">
    <property type="entry name" value="PAS"/>
    <property type="match status" value="4"/>
</dbReference>
<dbReference type="NCBIfam" id="TIGR00229">
    <property type="entry name" value="sensory_box"/>
    <property type="match status" value="4"/>
</dbReference>
<evidence type="ECO:0000259" key="10">
    <source>
        <dbReference type="PROSITE" id="PS50113"/>
    </source>
</evidence>
<evidence type="ECO:0000256" key="4">
    <source>
        <dbReference type="ARBA" id="ARBA00022679"/>
    </source>
</evidence>
<dbReference type="InterPro" id="IPR035965">
    <property type="entry name" value="PAS-like_dom_sf"/>
</dbReference>
<feature type="domain" description="PAC" evidence="10">
    <location>
        <begin position="711"/>
        <end position="763"/>
    </location>
</feature>
<dbReference type="EMBL" id="JAZBJM010000001">
    <property type="protein sequence ID" value="MEM0516800.1"/>
    <property type="molecule type" value="Genomic_DNA"/>
</dbReference>
<evidence type="ECO:0000256" key="2">
    <source>
        <dbReference type="ARBA" id="ARBA00012438"/>
    </source>
</evidence>
<dbReference type="InterPro" id="IPR001610">
    <property type="entry name" value="PAC"/>
</dbReference>
<dbReference type="Gene3D" id="3.30.565.10">
    <property type="entry name" value="Histidine kinase-like ATPase, C-terminal domain"/>
    <property type="match status" value="1"/>
</dbReference>
<keyword evidence="14" id="KW-1185">Reference proteome</keyword>
<dbReference type="Gene3D" id="3.30.450.20">
    <property type="entry name" value="PAS domain"/>
    <property type="match status" value="5"/>
</dbReference>
<dbReference type="SMART" id="SM00387">
    <property type="entry name" value="HATPase_c"/>
    <property type="match status" value="1"/>
</dbReference>
<dbReference type="PROSITE" id="PS50112">
    <property type="entry name" value="PAS"/>
    <property type="match status" value="2"/>
</dbReference>
<dbReference type="InterPro" id="IPR004358">
    <property type="entry name" value="Sig_transdc_His_kin-like_C"/>
</dbReference>
<dbReference type="AlphaFoldDB" id="A0AB35YNB3"/>
<dbReference type="PANTHER" id="PTHR43304">
    <property type="entry name" value="PHYTOCHROME-LIKE PROTEIN CPH1"/>
    <property type="match status" value="1"/>
</dbReference>
<dbReference type="GO" id="GO:0004673">
    <property type="term" value="F:protein histidine kinase activity"/>
    <property type="evidence" value="ECO:0007669"/>
    <property type="project" value="UniProtKB-EC"/>
</dbReference>
<feature type="transmembrane region" description="Helical" evidence="7">
    <location>
        <begin position="14"/>
        <end position="33"/>
    </location>
</feature>
<feature type="domain" description="PAS" evidence="9">
    <location>
        <begin position="495"/>
        <end position="550"/>
    </location>
</feature>
<reference evidence="11 14" key="1">
    <citation type="submission" date="2024-01" db="EMBL/GenBank/DDBJ databases">
        <title>Aequorivita flavus sp. nov., isolated from deep-sea sediment.</title>
        <authorList>
            <person name="Chen X."/>
        </authorList>
    </citation>
    <scope>NUCLEOTIDE SEQUENCE</scope>
    <source>
        <strain evidence="11">MCCC 1A16923</strain>
        <strain evidence="12 14">MCCC 1A16935</strain>
    </source>
</reference>
<dbReference type="EC" id="2.7.13.3" evidence="2"/>
<gene>
    <name evidence="12" type="ORF">VZD24_07345</name>
    <name evidence="11" type="ORF">VZD85_00425</name>
</gene>
<sequence length="1128" mass="128860">MLQNKITKSIKNRYLLFLFTIILIIVTVLFIVYRSITIQTSNLQLVKITYNQSFLVQKIFAATHLFDTHESYKIDPLHVKEFSELTAKFEIFQKKLINQSTTPNVNAKGDSLIKASLPIANMLLTSAKTFTAANDPITTKNALTAIQNAATEYNIIINKISDIHVELEEDRLLNLRRSMYFFGTISILLLLGEYIFIIVPTLNQLFRKNEQLTQSNKELASSESTILAYVKELEKLKLDLERQEEYNKIFIEQAPTAIAMLDKDMKYIAVSQRWIEDYKMQDQEIIGRSHYDLFPEIGDEWKKNHQKCLQGAIDTCDEAIFKRADGSVQWIYWDVRPWYISEGEIGGLLMHTGDITSIKEREFEKTRIQEILDKTNEVARIGTWEANLQTQKVLWSKVVYDLHKVPYDTEIDIESAINYYKAGKNRDLIKQVVHEVITQGKPYDVEVKVVTADGSEIWARVIGQPEYSNNECVGILGVFQDITNFKKAQLALDKAHNELMAILNSGPISIISSDTNGVITHFNHGAEKMLGYSADEVIGKLSPEIFHLEEEMEQFRLDMANKMHVNPTKFDPYEALFKLNYDDTREWTYKRKDGSSFPVLLTVTAIKNQRGKSLGLLGMALDITARKKTENELVKTNYLLNTVVEITKIGHWQWNLAADKVEWSSHLHKIFDLEEVETNLKYDSYFNFVHPDDKDLVTTSVENAIATKVFEKYTHRIITAKGKLKTLQLLGEVFTNDSGEVVEMIGTVQDITEQKLVENKFRGLLESAPDAMVIVNERGEIQLINKQAEKLFGYHIDELLNQPVEVLIPKKFKGQNNHKNQRDKFFTNPKVRSMGAGKSEVLYGINKKGKEIPVQISLSPLQTEEGLLVSAAIRDITTQLKTERKIIQAKDNLEVLTQHLSAQNKQLAEFAQITSHNLRAPVSNLNALLHLYDISESQEEKEVLFTKFETVIEHLTSTLNTLIEALKMRTREKAELKIVSFQDTFNKTKEILSGQIINTSAKITTDFTKVSKIKYHQTYLESIFLNLVSNAIKYRSPERIPEILIKAEIVDGKINLTVQDNGLGIDLEKHGHKLFGLNKTFHRHPDAKGVGLYLTKIQVETLRGSIFATSEVGKGSVFTIVFNNKPYE</sequence>
<feature type="domain" description="Histidine kinase" evidence="8">
    <location>
        <begin position="913"/>
        <end position="1126"/>
    </location>
</feature>
<keyword evidence="5" id="KW-0418">Kinase</keyword>
<feature type="domain" description="PAS" evidence="9">
    <location>
        <begin position="757"/>
        <end position="810"/>
    </location>
</feature>
<dbReference type="Proteomes" id="UP001388259">
    <property type="component" value="Unassembled WGS sequence"/>
</dbReference>
<dbReference type="SMART" id="SM00086">
    <property type="entry name" value="PAC"/>
    <property type="match status" value="5"/>
</dbReference>
<dbReference type="Pfam" id="PF08448">
    <property type="entry name" value="PAS_4"/>
    <property type="match status" value="1"/>
</dbReference>
<dbReference type="CDD" id="cd00130">
    <property type="entry name" value="PAS"/>
    <property type="match status" value="5"/>
</dbReference>
<evidence type="ECO:0000313" key="13">
    <source>
        <dbReference type="Proteomes" id="UP001388259"/>
    </source>
</evidence>
<keyword evidence="6" id="KW-0175">Coiled coil</keyword>
<dbReference type="PANTHER" id="PTHR43304:SF1">
    <property type="entry name" value="PAC DOMAIN-CONTAINING PROTEIN"/>
    <property type="match status" value="1"/>
</dbReference>
<dbReference type="Proteomes" id="UP001390963">
    <property type="component" value="Unassembled WGS sequence"/>
</dbReference>
<comment type="catalytic activity">
    <reaction evidence="1">
        <text>ATP + protein L-histidine = ADP + protein N-phospho-L-histidine.</text>
        <dbReference type="EC" id="2.7.13.3"/>
    </reaction>
</comment>
<evidence type="ECO:0000313" key="14">
    <source>
        <dbReference type="Proteomes" id="UP001390963"/>
    </source>
</evidence>
<dbReference type="InterPro" id="IPR013655">
    <property type="entry name" value="PAS_fold_3"/>
</dbReference>
<dbReference type="InterPro" id="IPR000014">
    <property type="entry name" value="PAS"/>
</dbReference>
<dbReference type="SUPFAM" id="SSF55874">
    <property type="entry name" value="ATPase domain of HSP90 chaperone/DNA topoisomerase II/histidine kinase"/>
    <property type="match status" value="1"/>
</dbReference>
<dbReference type="SUPFAM" id="SSF55785">
    <property type="entry name" value="PYP-like sensor domain (PAS domain)"/>
    <property type="match status" value="5"/>
</dbReference>
<dbReference type="InterPro" id="IPR052162">
    <property type="entry name" value="Sensor_kinase/Photoreceptor"/>
</dbReference>
<organism evidence="11 13">
    <name type="scientific">Aequorivita flava</name>
    <dbReference type="NCBI Taxonomy" id="3114371"/>
    <lineage>
        <taxon>Bacteria</taxon>
        <taxon>Pseudomonadati</taxon>
        <taxon>Bacteroidota</taxon>
        <taxon>Flavobacteriia</taxon>
        <taxon>Flavobacteriales</taxon>
        <taxon>Flavobacteriaceae</taxon>
        <taxon>Aequorivita</taxon>
    </lineage>
</organism>
<name>A0AB35YNB3_9FLAO</name>
<dbReference type="InterPro" id="IPR013656">
    <property type="entry name" value="PAS_4"/>
</dbReference>
<protein>
    <recommendedName>
        <fullName evidence="2">histidine kinase</fullName>
        <ecNumber evidence="2">2.7.13.3</ecNumber>
    </recommendedName>
</protein>
<feature type="domain" description="PAC" evidence="10">
    <location>
        <begin position="443"/>
        <end position="494"/>
    </location>
</feature>
<dbReference type="PROSITE" id="PS50109">
    <property type="entry name" value="HIS_KIN"/>
    <property type="match status" value="1"/>
</dbReference>
<feature type="domain" description="PAC" evidence="10">
    <location>
        <begin position="583"/>
        <end position="635"/>
    </location>
</feature>
<dbReference type="Pfam" id="PF13426">
    <property type="entry name" value="PAS_9"/>
    <property type="match status" value="2"/>
</dbReference>
<evidence type="ECO:0000313" key="11">
    <source>
        <dbReference type="EMBL" id="MEM0516800.1"/>
    </source>
</evidence>
<feature type="domain" description="PAC" evidence="10">
    <location>
        <begin position="315"/>
        <end position="367"/>
    </location>
</feature>
<dbReference type="InterPro" id="IPR003594">
    <property type="entry name" value="HATPase_dom"/>
</dbReference>
<evidence type="ECO:0000256" key="6">
    <source>
        <dbReference type="SAM" id="Coils"/>
    </source>
</evidence>
<keyword evidence="7" id="KW-0812">Transmembrane</keyword>
<evidence type="ECO:0000313" key="12">
    <source>
        <dbReference type="EMBL" id="MEM0573324.1"/>
    </source>
</evidence>
<dbReference type="InterPro" id="IPR036890">
    <property type="entry name" value="HATPase_C_sf"/>
</dbReference>
<keyword evidence="7" id="KW-1133">Transmembrane helix</keyword>
<dbReference type="Pfam" id="PF08447">
    <property type="entry name" value="PAS_3"/>
    <property type="match status" value="2"/>
</dbReference>
<evidence type="ECO:0000256" key="3">
    <source>
        <dbReference type="ARBA" id="ARBA00022553"/>
    </source>
</evidence>
<evidence type="ECO:0000259" key="9">
    <source>
        <dbReference type="PROSITE" id="PS50112"/>
    </source>
</evidence>
<comment type="caution">
    <text evidence="11">The sequence shown here is derived from an EMBL/GenBank/DDBJ whole genome shotgun (WGS) entry which is preliminary data.</text>
</comment>
<dbReference type="Pfam" id="PF02518">
    <property type="entry name" value="HATPase_c"/>
    <property type="match status" value="1"/>
</dbReference>
<feature type="coiled-coil region" evidence="6">
    <location>
        <begin position="202"/>
        <end position="253"/>
    </location>
</feature>